<dbReference type="InterPro" id="IPR001478">
    <property type="entry name" value="PDZ"/>
</dbReference>
<keyword evidence="6 11" id="KW-0378">Hydrolase</keyword>
<dbReference type="InterPro" id="IPR041489">
    <property type="entry name" value="PDZ_6"/>
</dbReference>
<dbReference type="CDD" id="cd06163">
    <property type="entry name" value="S2P-M50_PDZ_RseP-like"/>
    <property type="match status" value="2"/>
</dbReference>
<dbReference type="EMBL" id="VOLQ01000003">
    <property type="protein sequence ID" value="TWX71287.1"/>
    <property type="molecule type" value="Genomic_DNA"/>
</dbReference>
<dbReference type="NCBIfam" id="NF008046">
    <property type="entry name" value="PRK10779.1"/>
    <property type="match status" value="1"/>
</dbReference>
<evidence type="ECO:0000259" key="12">
    <source>
        <dbReference type="SMART" id="SM00228"/>
    </source>
</evidence>
<dbReference type="PANTHER" id="PTHR42837">
    <property type="entry name" value="REGULATOR OF SIGMA-E PROTEASE RSEP"/>
    <property type="match status" value="1"/>
</dbReference>
<dbReference type="CDD" id="cd23082">
    <property type="entry name" value="cpPDZ1_EcRseP-like"/>
    <property type="match status" value="1"/>
</dbReference>
<evidence type="ECO:0000256" key="6">
    <source>
        <dbReference type="ARBA" id="ARBA00022801"/>
    </source>
</evidence>
<reference evidence="14 16" key="1">
    <citation type="submission" date="2019-07" db="EMBL/GenBank/DDBJ databases">
        <title>Genomes of sea-ice associated Colwellia species.</title>
        <authorList>
            <person name="Bowman J.P."/>
        </authorList>
    </citation>
    <scope>NUCLEOTIDE SEQUENCE [LARGE SCALE GENOMIC DNA]</scope>
    <source>
        <strain evidence="13 15">ACAM 607</strain>
        <strain evidence="14 16">IC036</strain>
    </source>
</reference>
<dbReference type="AlphaFoldDB" id="A0A5C6QR87"/>
<keyword evidence="15" id="KW-1185">Reference proteome</keyword>
<evidence type="ECO:0000256" key="7">
    <source>
        <dbReference type="ARBA" id="ARBA00022833"/>
    </source>
</evidence>
<evidence type="ECO:0000256" key="5">
    <source>
        <dbReference type="ARBA" id="ARBA00022692"/>
    </source>
</evidence>
<feature type="transmembrane region" description="Helical" evidence="11">
    <location>
        <begin position="377"/>
        <end position="397"/>
    </location>
</feature>
<keyword evidence="4 14" id="KW-0645">Protease</keyword>
<name>A0A5C6QR87_9GAMM</name>
<keyword evidence="7 11" id="KW-0862">Zinc</keyword>
<keyword evidence="10 11" id="KW-0472">Membrane</keyword>
<proteinExistence type="inferred from homology"/>
<evidence type="ECO:0000256" key="10">
    <source>
        <dbReference type="ARBA" id="ARBA00023136"/>
    </source>
</evidence>
<evidence type="ECO:0000313" key="13">
    <source>
        <dbReference type="EMBL" id="TWX61955.1"/>
    </source>
</evidence>
<dbReference type="RefSeq" id="WP_146798547.1">
    <property type="nucleotide sequence ID" value="NZ_VOLP01000006.1"/>
</dbReference>
<dbReference type="Pfam" id="PF02163">
    <property type="entry name" value="Peptidase_M50"/>
    <property type="match status" value="1"/>
</dbReference>
<feature type="domain" description="PDZ" evidence="12">
    <location>
        <begin position="116"/>
        <end position="186"/>
    </location>
</feature>
<dbReference type="InterPro" id="IPR036034">
    <property type="entry name" value="PDZ_sf"/>
</dbReference>
<sequence>MFDFFWNLASFVVALGLLITVHEYGHYWVARRNGVQVERFSIGFGKVLWRKVNKEGTEFVIALIPLGGYVKMLDGRVDEVKPEDIDKTFNNKTVYQRIAIIAAGPLANFAFAIFAFYLMFLIGVPSVKPIVGDIMPESIAQRANISSNSEIIEVAGQKTLDWQDVNLALVSQIGESAFTIKTKEQGSASPKTYKVDAANWSFSPDKESAISSLGIAPYRAAVYAELAYIEEDSVADKAGLKIDDKLISINNESINGSWAMFSKNISQLPEQNVILVVERQGENQEIVVTPALIERAGKKIGYLGVVPKSDPYPKEYLFELRYGVVDALGQSLQRSWNLIVLSFDMIGKLLTGDISVKNLSGPISIAQGAGTSAQYGLVYFLGFLALISINLGIINLLPLPVLDGGHLFYYLVEIVTGKPVSEKIQEIGFKFGTLALLGLMSIALFNDFSRL</sequence>
<feature type="domain" description="PDZ" evidence="12">
    <location>
        <begin position="211"/>
        <end position="281"/>
    </location>
</feature>
<evidence type="ECO:0000256" key="8">
    <source>
        <dbReference type="ARBA" id="ARBA00022989"/>
    </source>
</evidence>
<dbReference type="EC" id="3.4.24.-" evidence="11"/>
<comment type="subcellular location">
    <subcellularLocation>
        <location evidence="2">Membrane</location>
        <topology evidence="2">Multi-pass membrane protein</topology>
    </subcellularLocation>
</comment>
<feature type="transmembrane region" description="Helical" evidence="11">
    <location>
        <begin position="427"/>
        <end position="445"/>
    </location>
</feature>
<dbReference type="CDD" id="cd23081">
    <property type="entry name" value="cpPDZ_EcRseP-like"/>
    <property type="match status" value="1"/>
</dbReference>
<comment type="caution">
    <text evidence="14">The sequence shown here is derived from an EMBL/GenBank/DDBJ whole genome shotgun (WGS) entry which is preliminary data.</text>
</comment>
<dbReference type="Gene3D" id="2.30.42.10">
    <property type="match status" value="2"/>
</dbReference>
<dbReference type="SMART" id="SM00228">
    <property type="entry name" value="PDZ"/>
    <property type="match status" value="2"/>
</dbReference>
<comment type="similarity">
    <text evidence="3 11">Belongs to the peptidase M50B family.</text>
</comment>
<dbReference type="GO" id="GO:0016020">
    <property type="term" value="C:membrane"/>
    <property type="evidence" value="ECO:0007669"/>
    <property type="project" value="UniProtKB-SubCell"/>
</dbReference>
<evidence type="ECO:0000313" key="16">
    <source>
        <dbReference type="Proteomes" id="UP000321917"/>
    </source>
</evidence>
<dbReference type="PANTHER" id="PTHR42837:SF2">
    <property type="entry name" value="MEMBRANE METALLOPROTEASE ARASP2, CHLOROPLASTIC-RELATED"/>
    <property type="match status" value="1"/>
</dbReference>
<evidence type="ECO:0000256" key="9">
    <source>
        <dbReference type="ARBA" id="ARBA00023049"/>
    </source>
</evidence>
<feature type="transmembrane region" description="Helical" evidence="11">
    <location>
        <begin position="98"/>
        <end position="120"/>
    </location>
</feature>
<keyword evidence="9 11" id="KW-0482">Metalloprotease</keyword>
<protein>
    <recommendedName>
        <fullName evidence="11">Zinc metalloprotease</fullName>
        <ecNumber evidence="11">3.4.24.-</ecNumber>
    </recommendedName>
</protein>
<evidence type="ECO:0000256" key="4">
    <source>
        <dbReference type="ARBA" id="ARBA00022670"/>
    </source>
</evidence>
<evidence type="ECO:0000256" key="2">
    <source>
        <dbReference type="ARBA" id="ARBA00004141"/>
    </source>
</evidence>
<dbReference type="GO" id="GO:0046872">
    <property type="term" value="F:metal ion binding"/>
    <property type="evidence" value="ECO:0007669"/>
    <property type="project" value="UniProtKB-KW"/>
</dbReference>
<organism evidence="14 16">
    <name type="scientific">Colwellia hornerae</name>
    <dbReference type="NCBI Taxonomy" id="89402"/>
    <lineage>
        <taxon>Bacteria</taxon>
        <taxon>Pseudomonadati</taxon>
        <taxon>Pseudomonadota</taxon>
        <taxon>Gammaproteobacteria</taxon>
        <taxon>Alteromonadales</taxon>
        <taxon>Colwelliaceae</taxon>
        <taxon>Colwellia</taxon>
    </lineage>
</organism>
<dbReference type="Pfam" id="PF17820">
    <property type="entry name" value="PDZ_6"/>
    <property type="match status" value="1"/>
</dbReference>
<keyword evidence="8 11" id="KW-1133">Transmembrane helix</keyword>
<dbReference type="GO" id="GO:0006508">
    <property type="term" value="P:proteolysis"/>
    <property type="evidence" value="ECO:0007669"/>
    <property type="project" value="UniProtKB-KW"/>
</dbReference>
<keyword evidence="5 11" id="KW-0812">Transmembrane</keyword>
<keyword evidence="11" id="KW-0479">Metal-binding</keyword>
<gene>
    <name evidence="14" type="primary">rseP</name>
    <name evidence="13" type="ORF">ESZ26_04920</name>
    <name evidence="14" type="ORF">ESZ27_02500</name>
</gene>
<evidence type="ECO:0000313" key="14">
    <source>
        <dbReference type="EMBL" id="TWX71287.1"/>
    </source>
</evidence>
<dbReference type="Proteomes" id="UP000321525">
    <property type="component" value="Unassembled WGS sequence"/>
</dbReference>
<dbReference type="EMBL" id="VOLR01000005">
    <property type="protein sequence ID" value="TWX61955.1"/>
    <property type="molecule type" value="Genomic_DNA"/>
</dbReference>
<evidence type="ECO:0000256" key="11">
    <source>
        <dbReference type="RuleBase" id="RU362031"/>
    </source>
</evidence>
<evidence type="ECO:0000256" key="3">
    <source>
        <dbReference type="ARBA" id="ARBA00007931"/>
    </source>
</evidence>
<dbReference type="GO" id="GO:0004222">
    <property type="term" value="F:metalloendopeptidase activity"/>
    <property type="evidence" value="ECO:0007669"/>
    <property type="project" value="InterPro"/>
</dbReference>
<dbReference type="InterPro" id="IPR004387">
    <property type="entry name" value="Pept_M50_Zn"/>
</dbReference>
<dbReference type="OrthoDB" id="9782003at2"/>
<comment type="cofactor">
    <cofactor evidence="1 11">
        <name>Zn(2+)</name>
        <dbReference type="ChEBI" id="CHEBI:29105"/>
    </cofactor>
</comment>
<evidence type="ECO:0000313" key="15">
    <source>
        <dbReference type="Proteomes" id="UP000321525"/>
    </source>
</evidence>
<dbReference type="SUPFAM" id="SSF50156">
    <property type="entry name" value="PDZ domain-like"/>
    <property type="match status" value="2"/>
</dbReference>
<dbReference type="InterPro" id="IPR008915">
    <property type="entry name" value="Peptidase_M50"/>
</dbReference>
<accession>A0A5C6QR87</accession>
<dbReference type="NCBIfam" id="TIGR00054">
    <property type="entry name" value="RIP metalloprotease RseP"/>
    <property type="match status" value="1"/>
</dbReference>
<evidence type="ECO:0000256" key="1">
    <source>
        <dbReference type="ARBA" id="ARBA00001947"/>
    </source>
</evidence>
<dbReference type="Proteomes" id="UP000321917">
    <property type="component" value="Unassembled WGS sequence"/>
</dbReference>